<dbReference type="PANTHER" id="PTHR30069">
    <property type="entry name" value="TONB-DEPENDENT OUTER MEMBRANE RECEPTOR"/>
    <property type="match status" value="1"/>
</dbReference>
<evidence type="ECO:0000259" key="9">
    <source>
        <dbReference type="Pfam" id="PF25183"/>
    </source>
</evidence>
<dbReference type="InterPro" id="IPR037066">
    <property type="entry name" value="Plug_dom_sf"/>
</dbReference>
<dbReference type="Gene3D" id="2.170.130.10">
    <property type="entry name" value="TonB-dependent receptor, plug domain"/>
    <property type="match status" value="1"/>
</dbReference>
<feature type="compositionally biased region" description="Low complexity" evidence="7">
    <location>
        <begin position="803"/>
        <end position="817"/>
    </location>
</feature>
<dbReference type="Gene3D" id="2.40.170.20">
    <property type="entry name" value="TonB-dependent receptor, beta-barrel domain"/>
    <property type="match status" value="1"/>
</dbReference>
<comment type="subcellular location">
    <subcellularLocation>
        <location evidence="1">Cell outer membrane</location>
        <topology evidence="1">Multi-pass membrane protein</topology>
    </subcellularLocation>
</comment>
<evidence type="ECO:0000256" key="2">
    <source>
        <dbReference type="ARBA" id="ARBA00022448"/>
    </source>
</evidence>
<dbReference type="GO" id="GO:0009279">
    <property type="term" value="C:cell outer membrane"/>
    <property type="evidence" value="ECO:0007669"/>
    <property type="project" value="UniProtKB-SubCell"/>
</dbReference>
<keyword evidence="5 8" id="KW-0472">Membrane</keyword>
<keyword evidence="2" id="KW-0813">Transport</keyword>
<evidence type="ECO:0000256" key="7">
    <source>
        <dbReference type="SAM" id="MobiDB-lite"/>
    </source>
</evidence>
<dbReference type="SUPFAM" id="SSF56935">
    <property type="entry name" value="Porins"/>
    <property type="match status" value="1"/>
</dbReference>
<dbReference type="InterPro" id="IPR039426">
    <property type="entry name" value="TonB-dep_rcpt-like"/>
</dbReference>
<organism evidence="10 11">
    <name type="scientific">Hymenobacter arizonensis</name>
    <name type="common">Siccationidurans arizonensis</name>
    <dbReference type="NCBI Taxonomy" id="1227077"/>
    <lineage>
        <taxon>Bacteria</taxon>
        <taxon>Pseudomonadati</taxon>
        <taxon>Bacteroidota</taxon>
        <taxon>Cytophagia</taxon>
        <taxon>Cytophagales</taxon>
        <taxon>Hymenobacteraceae</taxon>
        <taxon>Hymenobacter</taxon>
    </lineage>
</organism>
<evidence type="ECO:0000256" key="1">
    <source>
        <dbReference type="ARBA" id="ARBA00004571"/>
    </source>
</evidence>
<evidence type="ECO:0000256" key="6">
    <source>
        <dbReference type="ARBA" id="ARBA00023237"/>
    </source>
</evidence>
<evidence type="ECO:0000256" key="5">
    <source>
        <dbReference type="ARBA" id="ARBA00023136"/>
    </source>
</evidence>
<sequence>MSAPPHRLTFDSFSITLTISTNLFCMNNLRLRYFFLVALMLFTAHLGWSQGTTTAAMSGVISDSKGEGLPGATVIAVHTPTNTQYVAPTNSDGRFNIQNMRVGGPYSVRVTFVGYKDVNREGINLALGQNFRFDQKLSDATTELAEVTVSGRRDPVMNAGRTGASTTVQREQIERLPTISRSFQDFTRLTPQANGNSLSGRNGRFNNIQIDGASNNDLFGLGNSGTPGGQAGTQPISLDAIQEFQVVIAPYDVRQGRFSGGGINAVTRSGTNEFSGSAFVFGRNQNTAGKSPTPDPATGQRTKLAEFSDYQTGFRLGGPVIKDKLFFFVNGEITRRTAPLLFRPANVVDGANETGSNIVSFVNTTQLQEISNILRTRYGYDAGSFGEINAETRSNKAFARLDWNISQDHQLTLRHNFVDASDDNINRSQTNFRFGNNGYRFVSKTNSTVMELKSRFGNRYANNLLLGYSRIRDARAINGALFPSVTINFGANTVVAGSERSSTQNRLDQDIIEITNNFNVFAGKHVLTFGTNNEIFRFDNLFVNDAAGRYDFPDLATFRNGVGIPNSNNINNYRYRQNYALPGGKPTANFGAAQFGVYAQDEYNLTDNLRLTAGVRLDVPFYFNKPSYNKLVDSTFAISNEQGPSYDVRTDRLPKSRVQVSPRLGFNWDARGDQSLQLRGGVGIFTGRPAYVWISNQYGGTGVDFAGYDRTGSGAPRLATVVPDSISRLDARASKGSIAVTDREFRNPQLLRTNLAVDYRLPLGIVATVEGIYSKTFNDVLPQDINLKNATGTLPGDGRPVFPAGNAPAPAPANSPNRFRNTRDFNNVILLTNTSQGYQYSVTGELKKTFDGGLFASAAYNYGQSRDLYSGTSSVAVSTWEFNPHVSGPNNLPLSYSNFDLRHRVLGSFSYRKAYAKNFATTISAFYNGQSGTPFSYTYFGTDINNDGGNPSGSSNDLIYIPRSQDEILLVTDNVNDRRTQAQIWNELNSFIENDAYLSKNRGKYAARNAPRTPWQHRVDMRLMQDIFMTVGSKTHTLQLTLDVTNVGNFLNNDWGRDYFVANQNFGLLRFQGLEGTGGRPTFSYGTGTSATPTEAYQVSQLSSRWQAQFGARYLF</sequence>
<feature type="domain" description="TonB-dependent transporter Oar-like beta-barrel" evidence="9">
    <location>
        <begin position="266"/>
        <end position="1068"/>
    </location>
</feature>
<dbReference type="STRING" id="1227077.SAMN04515668_3337"/>
<dbReference type="InterPro" id="IPR057601">
    <property type="entry name" value="Oar-like_b-barrel"/>
</dbReference>
<dbReference type="SUPFAM" id="SSF49464">
    <property type="entry name" value="Carboxypeptidase regulatory domain-like"/>
    <property type="match status" value="1"/>
</dbReference>
<name>A0A1I5ZZC8_HYMAR</name>
<dbReference type="GO" id="GO:0015344">
    <property type="term" value="F:siderophore uptake transmembrane transporter activity"/>
    <property type="evidence" value="ECO:0007669"/>
    <property type="project" value="TreeGrafter"/>
</dbReference>
<dbReference type="EMBL" id="FOXS01000004">
    <property type="protein sequence ID" value="SFQ61844.1"/>
    <property type="molecule type" value="Genomic_DNA"/>
</dbReference>
<dbReference type="GO" id="GO:0004180">
    <property type="term" value="F:carboxypeptidase activity"/>
    <property type="evidence" value="ECO:0007669"/>
    <property type="project" value="UniProtKB-KW"/>
</dbReference>
<keyword evidence="4 8" id="KW-0812">Transmembrane</keyword>
<evidence type="ECO:0000256" key="3">
    <source>
        <dbReference type="ARBA" id="ARBA00022452"/>
    </source>
</evidence>
<proteinExistence type="predicted"/>
<keyword evidence="10" id="KW-0645">Protease</keyword>
<keyword evidence="10" id="KW-0121">Carboxypeptidase</keyword>
<reference evidence="11" key="1">
    <citation type="submission" date="2016-10" db="EMBL/GenBank/DDBJ databases">
        <authorList>
            <person name="Varghese N."/>
            <person name="Submissions S."/>
        </authorList>
    </citation>
    <scope>NUCLEOTIDE SEQUENCE [LARGE SCALE GENOMIC DNA]</scope>
    <source>
        <strain evidence="11">OR362-8,ATCC BAA-1266,JCM 13504</strain>
    </source>
</reference>
<feature type="transmembrane region" description="Helical" evidence="8">
    <location>
        <begin position="31"/>
        <end position="48"/>
    </location>
</feature>
<protein>
    <submittedName>
        <fullName evidence="10">Carboxypeptidase regulatory-like domain-containing protein</fullName>
    </submittedName>
</protein>
<keyword evidence="8" id="KW-1133">Transmembrane helix</keyword>
<keyword evidence="11" id="KW-1185">Reference proteome</keyword>
<dbReference type="GO" id="GO:0044718">
    <property type="term" value="P:siderophore transmembrane transport"/>
    <property type="evidence" value="ECO:0007669"/>
    <property type="project" value="TreeGrafter"/>
</dbReference>
<accession>A0A1I5ZZC8</accession>
<gene>
    <name evidence="10" type="ORF">SAMN04515668_3337</name>
</gene>
<dbReference type="Gene3D" id="2.60.40.1120">
    <property type="entry name" value="Carboxypeptidase-like, regulatory domain"/>
    <property type="match status" value="1"/>
</dbReference>
<evidence type="ECO:0000256" key="4">
    <source>
        <dbReference type="ARBA" id="ARBA00022692"/>
    </source>
</evidence>
<evidence type="ECO:0000313" key="10">
    <source>
        <dbReference type="EMBL" id="SFQ61844.1"/>
    </source>
</evidence>
<keyword evidence="10" id="KW-0378">Hydrolase</keyword>
<dbReference type="AlphaFoldDB" id="A0A1I5ZZC8"/>
<dbReference type="PANTHER" id="PTHR30069:SF46">
    <property type="entry name" value="OAR PROTEIN"/>
    <property type="match status" value="1"/>
</dbReference>
<evidence type="ECO:0000313" key="11">
    <source>
        <dbReference type="Proteomes" id="UP000199029"/>
    </source>
</evidence>
<dbReference type="Pfam" id="PF13620">
    <property type="entry name" value="CarboxypepD_reg"/>
    <property type="match status" value="1"/>
</dbReference>
<keyword evidence="6" id="KW-0998">Cell outer membrane</keyword>
<dbReference type="InterPro" id="IPR008969">
    <property type="entry name" value="CarboxyPept-like_regulatory"/>
</dbReference>
<feature type="region of interest" description="Disordered" evidence="7">
    <location>
        <begin position="799"/>
        <end position="818"/>
    </location>
</feature>
<dbReference type="Pfam" id="PF25183">
    <property type="entry name" value="OMP_b-brl_4"/>
    <property type="match status" value="1"/>
</dbReference>
<keyword evidence="3" id="KW-1134">Transmembrane beta strand</keyword>
<dbReference type="Proteomes" id="UP000199029">
    <property type="component" value="Unassembled WGS sequence"/>
</dbReference>
<dbReference type="InterPro" id="IPR036942">
    <property type="entry name" value="Beta-barrel_TonB_sf"/>
</dbReference>
<evidence type="ECO:0000256" key="8">
    <source>
        <dbReference type="SAM" id="Phobius"/>
    </source>
</evidence>